<dbReference type="Gene3D" id="1.10.3090.10">
    <property type="entry name" value="cca-adding enzyme, domain 2"/>
    <property type="match status" value="1"/>
</dbReference>
<dbReference type="EC" id="2.7.7.72" evidence="3"/>
<evidence type="ECO:0000313" key="4">
    <source>
        <dbReference type="Proteomes" id="UP000076603"/>
    </source>
</evidence>
<dbReference type="RefSeq" id="WP_066625548.1">
    <property type="nucleotide sequence ID" value="NZ_FQXL01000013.1"/>
</dbReference>
<dbReference type="InterPro" id="IPR050124">
    <property type="entry name" value="tRNA_CCA-adding_enzyme"/>
</dbReference>
<dbReference type="CDD" id="cd00077">
    <property type="entry name" value="HDc"/>
    <property type="match status" value="1"/>
</dbReference>
<dbReference type="NCBIfam" id="TIGR00277">
    <property type="entry name" value="HDIG"/>
    <property type="match status" value="1"/>
</dbReference>
<dbReference type="SUPFAM" id="SSF109604">
    <property type="entry name" value="HD-domain/PDEase-like"/>
    <property type="match status" value="1"/>
</dbReference>
<sequence>MENLKELFKEFDRHLMSDKEPSEYFNSLIETGIFENTYPLTMLGDLIKTPQSPVYHPEGSVWNHTMMVVDEAAKRKDNSENPKAFMWAALLHDIGKGPTTKLKKGRITSYDHDKVGKNLSVQFLNEFDCDEEFIKKVSIIVRWHMHTLFVAKKLPFADIPGMLKEINAQEIALFSLCDRLGRGNITPQKIKDVEDNIEAFIRKCEEYETIVV</sequence>
<keyword evidence="3" id="KW-0548">Nucleotidyltransferase</keyword>
<reference evidence="3 4" key="1">
    <citation type="submission" date="2016-04" db="EMBL/GenBank/DDBJ databases">
        <title>Genome sequence of Clostridium magnum DSM 2767.</title>
        <authorList>
            <person name="Poehlein A."/>
            <person name="Uhlig R."/>
            <person name="Fischer R."/>
            <person name="Bahl H."/>
            <person name="Daniel R."/>
        </authorList>
    </citation>
    <scope>NUCLEOTIDE SEQUENCE [LARGE SCALE GENOMIC DNA]</scope>
    <source>
        <strain evidence="3 4">DSM 2767</strain>
    </source>
</reference>
<name>A0A162S538_9CLOT</name>
<dbReference type="EMBL" id="LWAE01000004">
    <property type="protein sequence ID" value="KZL90783.1"/>
    <property type="molecule type" value="Genomic_DNA"/>
</dbReference>
<evidence type="ECO:0000256" key="1">
    <source>
        <dbReference type="ARBA" id="ARBA00022741"/>
    </source>
</evidence>
<dbReference type="InterPro" id="IPR006674">
    <property type="entry name" value="HD_domain"/>
</dbReference>
<dbReference type="PATRIC" id="fig|1121326.3.peg.3738"/>
<dbReference type="PANTHER" id="PTHR47545">
    <property type="entry name" value="MULTIFUNCTIONAL CCA PROTEIN"/>
    <property type="match status" value="1"/>
</dbReference>
<protein>
    <submittedName>
        <fullName evidence="3">Multifunctional CCA protein</fullName>
        <ecNumber evidence="3">2.7.7.72</ecNumber>
    </submittedName>
</protein>
<dbReference type="Proteomes" id="UP000076603">
    <property type="component" value="Unassembled WGS sequence"/>
</dbReference>
<keyword evidence="4" id="KW-1185">Reference proteome</keyword>
<gene>
    <name evidence="3" type="primary">cca_2</name>
    <name evidence="3" type="ORF">CLMAG_36940</name>
</gene>
<dbReference type="InterPro" id="IPR006675">
    <property type="entry name" value="HDIG_dom"/>
</dbReference>
<dbReference type="GO" id="GO:0004810">
    <property type="term" value="F:CCA tRNA nucleotidyltransferase activity"/>
    <property type="evidence" value="ECO:0007669"/>
    <property type="project" value="UniProtKB-EC"/>
</dbReference>
<dbReference type="InterPro" id="IPR003607">
    <property type="entry name" value="HD/PDEase_dom"/>
</dbReference>
<accession>A0A162S538</accession>
<dbReference type="STRING" id="1121326.CLMAG_36940"/>
<comment type="caution">
    <text evidence="3">The sequence shown here is derived from an EMBL/GenBank/DDBJ whole genome shotgun (WGS) entry which is preliminary data.</text>
</comment>
<keyword evidence="1" id="KW-0547">Nucleotide-binding</keyword>
<evidence type="ECO:0000259" key="2">
    <source>
        <dbReference type="Pfam" id="PF01966"/>
    </source>
</evidence>
<dbReference type="OrthoDB" id="9805698at2"/>
<dbReference type="AlphaFoldDB" id="A0A162S538"/>
<dbReference type="GO" id="GO:0000166">
    <property type="term" value="F:nucleotide binding"/>
    <property type="evidence" value="ECO:0007669"/>
    <property type="project" value="UniProtKB-KW"/>
</dbReference>
<proteinExistence type="predicted"/>
<feature type="domain" description="HD" evidence="2">
    <location>
        <begin position="62"/>
        <end position="179"/>
    </location>
</feature>
<dbReference type="PANTHER" id="PTHR47545:SF2">
    <property type="entry name" value="CC-ADDING TRNA NUCLEOTIDYLTRANSFERASE"/>
    <property type="match status" value="1"/>
</dbReference>
<organism evidence="3 4">
    <name type="scientific">Clostridium magnum DSM 2767</name>
    <dbReference type="NCBI Taxonomy" id="1121326"/>
    <lineage>
        <taxon>Bacteria</taxon>
        <taxon>Bacillati</taxon>
        <taxon>Bacillota</taxon>
        <taxon>Clostridia</taxon>
        <taxon>Eubacteriales</taxon>
        <taxon>Clostridiaceae</taxon>
        <taxon>Clostridium</taxon>
    </lineage>
</organism>
<keyword evidence="3" id="KW-0808">Transferase</keyword>
<evidence type="ECO:0000313" key="3">
    <source>
        <dbReference type="EMBL" id="KZL90783.1"/>
    </source>
</evidence>
<dbReference type="Pfam" id="PF01966">
    <property type="entry name" value="HD"/>
    <property type="match status" value="1"/>
</dbReference>